<comment type="caution">
    <text evidence="1">The sequence shown here is derived from an EMBL/GenBank/DDBJ whole genome shotgun (WGS) entry which is preliminary data.</text>
</comment>
<evidence type="ECO:0000313" key="2">
    <source>
        <dbReference type="Proteomes" id="UP001055811"/>
    </source>
</evidence>
<gene>
    <name evidence="1" type="ORF">L2E82_08033</name>
</gene>
<protein>
    <submittedName>
        <fullName evidence="1">Uncharacterized protein</fullName>
    </submittedName>
</protein>
<accession>A0ACB9G6C1</accession>
<organism evidence="1 2">
    <name type="scientific">Cichorium intybus</name>
    <name type="common">Chicory</name>
    <dbReference type="NCBI Taxonomy" id="13427"/>
    <lineage>
        <taxon>Eukaryota</taxon>
        <taxon>Viridiplantae</taxon>
        <taxon>Streptophyta</taxon>
        <taxon>Embryophyta</taxon>
        <taxon>Tracheophyta</taxon>
        <taxon>Spermatophyta</taxon>
        <taxon>Magnoliopsida</taxon>
        <taxon>eudicotyledons</taxon>
        <taxon>Gunneridae</taxon>
        <taxon>Pentapetalae</taxon>
        <taxon>asterids</taxon>
        <taxon>campanulids</taxon>
        <taxon>Asterales</taxon>
        <taxon>Asteraceae</taxon>
        <taxon>Cichorioideae</taxon>
        <taxon>Cichorieae</taxon>
        <taxon>Cichoriinae</taxon>
        <taxon>Cichorium</taxon>
    </lineage>
</organism>
<proteinExistence type="predicted"/>
<evidence type="ECO:0000313" key="1">
    <source>
        <dbReference type="EMBL" id="KAI3778651.1"/>
    </source>
</evidence>
<name>A0ACB9G6C1_CICIN</name>
<reference evidence="1 2" key="2">
    <citation type="journal article" date="2022" name="Mol. Ecol. Resour.">
        <title>The genomes of chicory, endive, great burdock and yacon provide insights into Asteraceae paleo-polyploidization history and plant inulin production.</title>
        <authorList>
            <person name="Fan W."/>
            <person name="Wang S."/>
            <person name="Wang H."/>
            <person name="Wang A."/>
            <person name="Jiang F."/>
            <person name="Liu H."/>
            <person name="Zhao H."/>
            <person name="Xu D."/>
            <person name="Zhang Y."/>
        </authorList>
    </citation>
    <scope>NUCLEOTIDE SEQUENCE [LARGE SCALE GENOMIC DNA]</scope>
    <source>
        <strain evidence="2">cv. Punajuju</strain>
        <tissue evidence="1">Leaves</tissue>
    </source>
</reference>
<keyword evidence="2" id="KW-1185">Reference proteome</keyword>
<dbReference type="EMBL" id="CM042010">
    <property type="protein sequence ID" value="KAI3778651.1"/>
    <property type="molecule type" value="Genomic_DNA"/>
</dbReference>
<dbReference type="Proteomes" id="UP001055811">
    <property type="component" value="Linkage Group LG02"/>
</dbReference>
<sequence length="177" mass="19688">MRTKFITNGLNSRTHTSIHLLHMASSILNAFVILKGRITSKTTIKAGCCTKELVNNLLIGSIANEAKPEYSKGKTGNEELDAIVVSCYRIYNSTMLVSFHSSISISSTTNCSWEFARKQRILSTRMKRPTTNVVELHFSFGLTGLRMTLPESPSFPVNDERCTLENAITDPNTRSDP</sequence>
<reference evidence="2" key="1">
    <citation type="journal article" date="2022" name="Mol. Ecol. Resour.">
        <title>The genomes of chicory, endive, great burdock and yacon provide insights into Asteraceae palaeo-polyploidization history and plant inulin production.</title>
        <authorList>
            <person name="Fan W."/>
            <person name="Wang S."/>
            <person name="Wang H."/>
            <person name="Wang A."/>
            <person name="Jiang F."/>
            <person name="Liu H."/>
            <person name="Zhao H."/>
            <person name="Xu D."/>
            <person name="Zhang Y."/>
        </authorList>
    </citation>
    <scope>NUCLEOTIDE SEQUENCE [LARGE SCALE GENOMIC DNA]</scope>
    <source>
        <strain evidence="2">cv. Punajuju</strain>
    </source>
</reference>